<accession>A0A6A6PAB3</accession>
<keyword evidence="2" id="KW-1185">Reference proteome</keyword>
<evidence type="ECO:0000313" key="1">
    <source>
        <dbReference type="EMBL" id="KAF2460890.1"/>
    </source>
</evidence>
<dbReference type="EMBL" id="MU001672">
    <property type="protein sequence ID" value="KAF2460890.1"/>
    <property type="molecule type" value="Genomic_DNA"/>
</dbReference>
<dbReference type="AlphaFoldDB" id="A0A6A6PAB3"/>
<evidence type="ECO:0000313" key="2">
    <source>
        <dbReference type="Proteomes" id="UP000799766"/>
    </source>
</evidence>
<dbReference type="OrthoDB" id="5313288at2759"/>
<protein>
    <submittedName>
        <fullName evidence="1">Uncharacterized protein</fullName>
    </submittedName>
</protein>
<sequence length="241" mass="27238">MTGAGGRNCLDTLPAEVSDNILSYLIGPYVAVGKSRSAKDIYRTHPFNNLAATCKSLRTSVESYCQHILHRYMGHVRGLPPKDARRKRDLSYRMMWIKLVRGRCIFCRKGTQMGALFYPEISCCRACDRKEYPNKITLTDAKSACNLSTDQLTAKALVVEGHRFFRPRFCRANLNGVFTTLFFRDEVEKLSGEMDKLFPRRILKARKRLERLRASVSEATMRSSSLNITASGATATSAIDH</sequence>
<organism evidence="1 2">
    <name type="scientific">Lineolata rhizophorae</name>
    <dbReference type="NCBI Taxonomy" id="578093"/>
    <lineage>
        <taxon>Eukaryota</taxon>
        <taxon>Fungi</taxon>
        <taxon>Dikarya</taxon>
        <taxon>Ascomycota</taxon>
        <taxon>Pezizomycotina</taxon>
        <taxon>Dothideomycetes</taxon>
        <taxon>Dothideomycetes incertae sedis</taxon>
        <taxon>Lineolatales</taxon>
        <taxon>Lineolataceae</taxon>
        <taxon>Lineolata</taxon>
    </lineage>
</organism>
<gene>
    <name evidence="1" type="ORF">BDY21DRAFT_333738</name>
</gene>
<dbReference type="Proteomes" id="UP000799766">
    <property type="component" value="Unassembled WGS sequence"/>
</dbReference>
<proteinExistence type="predicted"/>
<reference evidence="1" key="1">
    <citation type="journal article" date="2020" name="Stud. Mycol.">
        <title>101 Dothideomycetes genomes: a test case for predicting lifestyles and emergence of pathogens.</title>
        <authorList>
            <person name="Haridas S."/>
            <person name="Albert R."/>
            <person name="Binder M."/>
            <person name="Bloem J."/>
            <person name="Labutti K."/>
            <person name="Salamov A."/>
            <person name="Andreopoulos B."/>
            <person name="Baker S."/>
            <person name="Barry K."/>
            <person name="Bills G."/>
            <person name="Bluhm B."/>
            <person name="Cannon C."/>
            <person name="Castanera R."/>
            <person name="Culley D."/>
            <person name="Daum C."/>
            <person name="Ezra D."/>
            <person name="Gonzalez J."/>
            <person name="Henrissat B."/>
            <person name="Kuo A."/>
            <person name="Liang C."/>
            <person name="Lipzen A."/>
            <person name="Lutzoni F."/>
            <person name="Magnuson J."/>
            <person name="Mondo S."/>
            <person name="Nolan M."/>
            <person name="Ohm R."/>
            <person name="Pangilinan J."/>
            <person name="Park H.-J."/>
            <person name="Ramirez L."/>
            <person name="Alfaro M."/>
            <person name="Sun H."/>
            <person name="Tritt A."/>
            <person name="Yoshinaga Y."/>
            <person name="Zwiers L.-H."/>
            <person name="Turgeon B."/>
            <person name="Goodwin S."/>
            <person name="Spatafora J."/>
            <person name="Crous P."/>
            <person name="Grigoriev I."/>
        </authorList>
    </citation>
    <scope>NUCLEOTIDE SEQUENCE</scope>
    <source>
        <strain evidence="1">ATCC 16933</strain>
    </source>
</reference>
<name>A0A6A6PAB3_9PEZI</name>